<sequence>MWSRHTHPKGFPIDIRDKVRLHWSSLVGASHSRDYTIWAYDSLASRGVKEVCEYGYSNNLEAEFKRHSKSIKTVVKTRPLWGEASLLGSVEAKFQVDRDKHYYSTLSMIGPSPDWCVGVSKLDLCLANCSWADKLEIDLYPWDAGTDSGITYFDQNIETVPREKIHRITNRVPNHPDSPFFGHTQIPPMAKLTITKTKEICKNGADPDDRVMTTAELIAMMKKKMMIKKKLEMEKCATGDWTLWTDCSNPCGNGQQERRRVLKNPQILPETCGVDLKETKQCRGDCSSRSRTRKPGKGKGLRDDFVVRIDTTISNGSDICAITPWSDWSPCSVTCGMGLTERWRMFLTKSDQTKKCGLQLMERDICVNSVQNCRDALTQKNFTAICLDPPDVGPCRGNFPRWYYNSSLDTCMVFSYGGCRGNENKFDNEKQCNTHCTEHFASLKAHNEVIDANFDTIEVKMKSRIGMDGRDDPTAHLNKDKLNKMKQKIKRKKNRKNKKRKRLRKLRRRGKYDPSKGPRVDCVITSWSEWSPCSVSCGRGFISKTRTVKVQGSNGGIRCPRKLMKKKKCKMEKCPIDCEVGEWGPWTPCSSTCGDNGVQKRRRKIIKRPKRGGISCPSRRAKRMCILPKCPNAEVYHICYSSETFIRTISW</sequence>
<dbReference type="InterPro" id="IPR002223">
    <property type="entry name" value="Kunitz_BPTI"/>
</dbReference>
<dbReference type="SUPFAM" id="SSF82895">
    <property type="entry name" value="TSP-1 type 1 repeat"/>
    <property type="match status" value="4"/>
</dbReference>
<dbReference type="FunFam" id="4.10.410.10:FF:000020">
    <property type="entry name" value="Collagen, type VI, alpha 3"/>
    <property type="match status" value="1"/>
</dbReference>
<dbReference type="Pfam" id="PF00090">
    <property type="entry name" value="TSP_1"/>
    <property type="match status" value="2"/>
</dbReference>
<evidence type="ECO:0000313" key="13">
    <source>
        <dbReference type="Proteomes" id="UP001186944"/>
    </source>
</evidence>
<keyword evidence="8" id="KW-0325">Glycoprotein</keyword>
<comment type="caution">
    <text evidence="12">The sequence shown here is derived from an EMBL/GenBank/DDBJ whole genome shotgun (WGS) entry which is preliminary data.</text>
</comment>
<dbReference type="NCBIfam" id="NF038123">
    <property type="entry name" value="NF038123_dom"/>
    <property type="match status" value="1"/>
</dbReference>
<reference evidence="12" key="1">
    <citation type="submission" date="2019-08" db="EMBL/GenBank/DDBJ databases">
        <title>The improved chromosome-level genome for the pearl oyster Pinctada fucata martensii using PacBio sequencing and Hi-C.</title>
        <authorList>
            <person name="Zheng Z."/>
        </authorList>
    </citation>
    <scope>NUCLEOTIDE SEQUENCE</scope>
    <source>
        <strain evidence="12">ZZ-2019</strain>
        <tissue evidence="12">Adductor muscle</tissue>
    </source>
</reference>
<evidence type="ECO:0000313" key="12">
    <source>
        <dbReference type="EMBL" id="KAK3098047.1"/>
    </source>
</evidence>
<dbReference type="Pfam" id="PF19028">
    <property type="entry name" value="TSP1_spondin"/>
    <property type="match status" value="2"/>
</dbReference>
<keyword evidence="2" id="KW-0964">Secreted</keyword>
<evidence type="ECO:0008006" key="14">
    <source>
        <dbReference type="Google" id="ProtNLM"/>
    </source>
</evidence>
<dbReference type="Pfam" id="PF06468">
    <property type="entry name" value="Spond_N"/>
    <property type="match status" value="1"/>
</dbReference>
<dbReference type="InterPro" id="IPR044004">
    <property type="entry name" value="TSP1_spondin_dom"/>
</dbReference>
<dbReference type="InterPro" id="IPR038678">
    <property type="entry name" value="Spondin_N_sf"/>
</dbReference>
<proteinExistence type="predicted"/>
<comment type="subcellular location">
    <subcellularLocation>
        <location evidence="1">Secreted</location>
        <location evidence="1">Extracellular space</location>
        <location evidence="1">Extracellular matrix</location>
    </subcellularLocation>
</comment>
<gene>
    <name evidence="12" type="ORF">FSP39_015564</name>
</gene>
<evidence type="ECO:0000256" key="1">
    <source>
        <dbReference type="ARBA" id="ARBA00004498"/>
    </source>
</evidence>
<keyword evidence="4" id="KW-0479">Metal-binding</keyword>
<keyword evidence="3" id="KW-0272">Extracellular matrix</keyword>
<dbReference type="PROSITE" id="PS50279">
    <property type="entry name" value="BPTI_KUNITZ_2"/>
    <property type="match status" value="1"/>
</dbReference>
<dbReference type="GO" id="GO:0007155">
    <property type="term" value="P:cell adhesion"/>
    <property type="evidence" value="ECO:0007669"/>
    <property type="project" value="UniProtKB-KW"/>
</dbReference>
<dbReference type="PROSITE" id="PS00280">
    <property type="entry name" value="BPTI_KUNITZ_1"/>
    <property type="match status" value="1"/>
</dbReference>
<dbReference type="CDD" id="cd00109">
    <property type="entry name" value="Kunitz-type"/>
    <property type="match status" value="1"/>
</dbReference>
<dbReference type="InterPro" id="IPR020901">
    <property type="entry name" value="Prtase_inh_Kunz-CS"/>
</dbReference>
<keyword evidence="13" id="KW-1185">Reference proteome</keyword>
<organism evidence="12 13">
    <name type="scientific">Pinctada imbricata</name>
    <name type="common">Atlantic pearl-oyster</name>
    <name type="synonym">Pinctada martensii</name>
    <dbReference type="NCBI Taxonomy" id="66713"/>
    <lineage>
        <taxon>Eukaryota</taxon>
        <taxon>Metazoa</taxon>
        <taxon>Spiralia</taxon>
        <taxon>Lophotrochozoa</taxon>
        <taxon>Mollusca</taxon>
        <taxon>Bivalvia</taxon>
        <taxon>Autobranchia</taxon>
        <taxon>Pteriomorphia</taxon>
        <taxon>Pterioida</taxon>
        <taxon>Pterioidea</taxon>
        <taxon>Pteriidae</taxon>
        <taxon>Pinctada</taxon>
    </lineage>
</organism>
<dbReference type="InterPro" id="IPR036383">
    <property type="entry name" value="TSP1_rpt_sf"/>
</dbReference>
<dbReference type="PRINTS" id="PR00759">
    <property type="entry name" value="BASICPTASE"/>
</dbReference>
<evidence type="ECO:0000256" key="8">
    <source>
        <dbReference type="ARBA" id="ARBA00023180"/>
    </source>
</evidence>
<dbReference type="GO" id="GO:0046872">
    <property type="term" value="F:metal ion binding"/>
    <property type="evidence" value="ECO:0007669"/>
    <property type="project" value="UniProtKB-KW"/>
</dbReference>
<dbReference type="Pfam" id="PF00014">
    <property type="entry name" value="Kunitz_BPTI"/>
    <property type="match status" value="1"/>
</dbReference>
<dbReference type="SMART" id="SM00209">
    <property type="entry name" value="TSP1"/>
    <property type="match status" value="4"/>
</dbReference>
<dbReference type="InterPro" id="IPR051418">
    <property type="entry name" value="Spondin/Thrombospondin_T1"/>
</dbReference>
<evidence type="ECO:0000256" key="9">
    <source>
        <dbReference type="SAM" id="MobiDB-lite"/>
    </source>
</evidence>
<evidence type="ECO:0000256" key="6">
    <source>
        <dbReference type="ARBA" id="ARBA00022889"/>
    </source>
</evidence>
<feature type="domain" description="Spondin" evidence="11">
    <location>
        <begin position="1"/>
        <end position="176"/>
    </location>
</feature>
<feature type="domain" description="BPTI/Kunitz inhibitor" evidence="10">
    <location>
        <begin position="386"/>
        <end position="436"/>
    </location>
</feature>
<evidence type="ECO:0000256" key="5">
    <source>
        <dbReference type="ARBA" id="ARBA00022729"/>
    </source>
</evidence>
<evidence type="ECO:0000256" key="2">
    <source>
        <dbReference type="ARBA" id="ARBA00022525"/>
    </source>
</evidence>
<dbReference type="InterPro" id="IPR009465">
    <property type="entry name" value="Spondin_N"/>
</dbReference>
<evidence type="ECO:0000256" key="4">
    <source>
        <dbReference type="ARBA" id="ARBA00022723"/>
    </source>
</evidence>
<dbReference type="InterPro" id="IPR036880">
    <property type="entry name" value="Kunitz_BPTI_sf"/>
</dbReference>
<feature type="compositionally biased region" description="Basic residues" evidence="9">
    <location>
        <begin position="487"/>
        <end position="510"/>
    </location>
</feature>
<dbReference type="PROSITE" id="PS50092">
    <property type="entry name" value="TSP1"/>
    <property type="match status" value="4"/>
</dbReference>
<evidence type="ECO:0000259" key="10">
    <source>
        <dbReference type="PROSITE" id="PS50279"/>
    </source>
</evidence>
<dbReference type="GO" id="GO:0004867">
    <property type="term" value="F:serine-type endopeptidase inhibitor activity"/>
    <property type="evidence" value="ECO:0007669"/>
    <property type="project" value="InterPro"/>
</dbReference>
<dbReference type="PANTHER" id="PTHR11311:SF16">
    <property type="entry name" value="SPONDIN-1"/>
    <property type="match status" value="1"/>
</dbReference>
<dbReference type="Proteomes" id="UP001186944">
    <property type="component" value="Unassembled WGS sequence"/>
</dbReference>
<evidence type="ECO:0000259" key="11">
    <source>
        <dbReference type="PROSITE" id="PS51020"/>
    </source>
</evidence>
<name>A0AA88YER4_PINIB</name>
<evidence type="ECO:0000256" key="7">
    <source>
        <dbReference type="ARBA" id="ARBA00023157"/>
    </source>
</evidence>
<dbReference type="SUPFAM" id="SSF57362">
    <property type="entry name" value="BPTI-like"/>
    <property type="match status" value="1"/>
</dbReference>
<keyword evidence="6" id="KW-0130">Cell adhesion</keyword>
<dbReference type="PROSITE" id="PS51020">
    <property type="entry name" value="SPONDIN"/>
    <property type="match status" value="1"/>
</dbReference>
<dbReference type="EMBL" id="VSWD01000007">
    <property type="protein sequence ID" value="KAK3098047.1"/>
    <property type="molecule type" value="Genomic_DNA"/>
</dbReference>
<accession>A0AA88YER4</accession>
<dbReference type="PANTHER" id="PTHR11311">
    <property type="entry name" value="SPONDIN"/>
    <property type="match status" value="1"/>
</dbReference>
<dbReference type="InterPro" id="IPR000884">
    <property type="entry name" value="TSP1_rpt"/>
</dbReference>
<dbReference type="AlphaFoldDB" id="A0AA88YER4"/>
<keyword evidence="5" id="KW-0732">Signal</keyword>
<dbReference type="Gene3D" id="2.60.40.2130">
    <property type="entry name" value="F-spondin domain"/>
    <property type="match status" value="1"/>
</dbReference>
<keyword evidence="7" id="KW-1015">Disulfide bond</keyword>
<dbReference type="Gene3D" id="2.20.100.10">
    <property type="entry name" value="Thrombospondin type-1 (TSP1) repeat"/>
    <property type="match status" value="4"/>
</dbReference>
<feature type="region of interest" description="Disordered" evidence="9">
    <location>
        <begin position="487"/>
        <end position="517"/>
    </location>
</feature>
<dbReference type="SMART" id="SM00131">
    <property type="entry name" value="KU"/>
    <property type="match status" value="1"/>
</dbReference>
<evidence type="ECO:0000256" key="3">
    <source>
        <dbReference type="ARBA" id="ARBA00022530"/>
    </source>
</evidence>
<dbReference type="Gene3D" id="4.10.410.10">
    <property type="entry name" value="Pancreatic trypsin inhibitor Kunitz domain"/>
    <property type="match status" value="1"/>
</dbReference>
<protein>
    <recommendedName>
        <fullName evidence="14">Spondin-1</fullName>
    </recommendedName>
</protein>